<comment type="caution">
    <text evidence="2">The sequence shown here is derived from an EMBL/GenBank/DDBJ whole genome shotgun (WGS) entry which is preliminary data.</text>
</comment>
<feature type="region of interest" description="Disordered" evidence="1">
    <location>
        <begin position="1"/>
        <end position="22"/>
    </location>
</feature>
<accession>A0ABU8ITH8</accession>
<organism evidence="2 3">
    <name type="scientific">Paraburkholderia bengalensis</name>
    <dbReference type="NCBI Taxonomy" id="2747562"/>
    <lineage>
        <taxon>Bacteria</taxon>
        <taxon>Pseudomonadati</taxon>
        <taxon>Pseudomonadota</taxon>
        <taxon>Betaproteobacteria</taxon>
        <taxon>Burkholderiales</taxon>
        <taxon>Burkholderiaceae</taxon>
        <taxon>Paraburkholderia</taxon>
    </lineage>
</organism>
<protein>
    <recommendedName>
        <fullName evidence="4">Carbohydrate binding domain-containing protein</fullName>
    </recommendedName>
</protein>
<reference evidence="2 3" key="1">
    <citation type="journal article" date="2022" name="Arch. Microbiol.">
        <title>Paraburkholderia bengalensis sp. nov. isolated from roots of Oryza sativa, IR64.</title>
        <authorList>
            <person name="Nag P."/>
            <person name="Mondal N."/>
            <person name="Sarkar J."/>
            <person name="Das S."/>
        </authorList>
    </citation>
    <scope>NUCLEOTIDE SEQUENCE [LARGE SCALE GENOMIC DNA]</scope>
    <source>
        <strain evidence="2 3">IR64_4_BI</strain>
    </source>
</reference>
<dbReference type="EMBL" id="JACFYJ010000027">
    <property type="protein sequence ID" value="MEI5998938.1"/>
    <property type="molecule type" value="Genomic_DNA"/>
</dbReference>
<evidence type="ECO:0000313" key="2">
    <source>
        <dbReference type="EMBL" id="MEI5998938.1"/>
    </source>
</evidence>
<dbReference type="RefSeq" id="WP_336599057.1">
    <property type="nucleotide sequence ID" value="NZ_JACFYJ010000027.1"/>
</dbReference>
<keyword evidence="3" id="KW-1185">Reference proteome</keyword>
<gene>
    <name evidence="2" type="ORF">H3V53_17520</name>
</gene>
<evidence type="ECO:0000256" key="1">
    <source>
        <dbReference type="SAM" id="MobiDB-lite"/>
    </source>
</evidence>
<evidence type="ECO:0000313" key="3">
    <source>
        <dbReference type="Proteomes" id="UP001386437"/>
    </source>
</evidence>
<sequence>MDRYWKSNVSASGPIVPATNPGGYPSDGSASAGIDGTLPGAWWCHSVTEKIRNAILGLGGVPDWSVGSRVLNSAPASGQPEGWICTSTGTPGTWKSLANIQ</sequence>
<dbReference type="Proteomes" id="UP001386437">
    <property type="component" value="Unassembled WGS sequence"/>
</dbReference>
<proteinExistence type="predicted"/>
<name>A0ABU8ITH8_9BURK</name>
<evidence type="ECO:0008006" key="4">
    <source>
        <dbReference type="Google" id="ProtNLM"/>
    </source>
</evidence>